<dbReference type="PANTHER" id="PTHR43726">
    <property type="entry name" value="3-METHYLORNITHINE SYNTHASE"/>
    <property type="match status" value="1"/>
</dbReference>
<dbReference type="NCBIfam" id="TIGR03910">
    <property type="entry name" value="pyrrolys_PylB"/>
    <property type="match status" value="1"/>
</dbReference>
<feature type="binding site" evidence="6">
    <location>
        <position position="70"/>
    </location>
    <ligand>
        <name>S-adenosyl-L-methionine</name>
        <dbReference type="ChEBI" id="CHEBI:59789"/>
    </ligand>
</feature>
<sequence length="362" mass="41049">MKLGHVLQKAERGEPLSSHELQFLLELSKPDELNQVFELACRLRDRYFQNKVFLYGFIYFSTWCRNDCTFCYYRKSNMHPNRYRKSEVEVLEAAKRVADSGVHLIDLTLGEDPFYYKRHGFGSLVKLVNKVKMNTGLPVMVSPGVVPEQVLSDLYIAGADWFACYQETHNRELFSRLRLNQSYDARFSSKKNAMRSGLLVEDGILTGVGETLSDLAFSLESMFRLGAHQVRVMSFVPQKGTPMDHWTTPPRVRELLVIALLRILMPDRLIPASLDVDGVEGLQARINAGANVITSLIPPQLGLAGVAQSTKDINEGYRTVQGIIPVLNQMGMRAASLEEYSCWILNEKEKLQRPRSREVSVS</sequence>
<keyword evidence="9" id="KW-1185">Reference proteome</keyword>
<evidence type="ECO:0000256" key="1">
    <source>
        <dbReference type="ARBA" id="ARBA00022691"/>
    </source>
</evidence>
<feature type="binding site" evidence="6">
    <location>
        <position position="295"/>
    </location>
    <ligand>
        <name>(3R)-3-methyl-D-ornithine</name>
        <dbReference type="ChEBI" id="CHEBI:64642"/>
    </ligand>
</feature>
<dbReference type="GO" id="GO:0071524">
    <property type="term" value="P:pyrrolysine biosynthetic process"/>
    <property type="evidence" value="ECO:0007669"/>
    <property type="project" value="InterPro"/>
</dbReference>
<dbReference type="InterPro" id="IPR007197">
    <property type="entry name" value="rSAM"/>
</dbReference>
<dbReference type="SMART" id="SM00729">
    <property type="entry name" value="Elp3"/>
    <property type="match status" value="1"/>
</dbReference>
<dbReference type="PANTHER" id="PTHR43726:SF1">
    <property type="entry name" value="BIOTIN SYNTHASE"/>
    <property type="match status" value="1"/>
</dbReference>
<feature type="binding site" evidence="6">
    <location>
        <position position="167"/>
    </location>
    <ligand>
        <name>S-adenosyl-L-methionine</name>
        <dbReference type="ChEBI" id="CHEBI:59789"/>
    </ligand>
</feature>
<evidence type="ECO:0000313" key="8">
    <source>
        <dbReference type="EMBL" id="CEO90597.1"/>
    </source>
</evidence>
<dbReference type="SFLD" id="SFLDS00029">
    <property type="entry name" value="Radical_SAM"/>
    <property type="match status" value="1"/>
</dbReference>
<dbReference type="AlphaFoldDB" id="A0A0B7MSE2"/>
<feature type="domain" description="Radical SAM core" evidence="7">
    <location>
        <begin position="50"/>
        <end position="275"/>
    </location>
</feature>
<feature type="binding site" evidence="6">
    <location>
        <position position="165"/>
    </location>
    <ligand>
        <name>(3R)-3-methyl-D-ornithine</name>
        <dbReference type="ChEBI" id="CHEBI:64642"/>
    </ligand>
</feature>
<evidence type="ECO:0000313" key="9">
    <source>
        <dbReference type="Proteomes" id="UP000046155"/>
    </source>
</evidence>
<dbReference type="GO" id="GO:0046872">
    <property type="term" value="F:metal ion binding"/>
    <property type="evidence" value="ECO:0007669"/>
    <property type="project" value="UniProtKB-KW"/>
</dbReference>
<evidence type="ECO:0000256" key="3">
    <source>
        <dbReference type="ARBA" id="ARBA00023004"/>
    </source>
</evidence>
<dbReference type="EMBL" id="CDRZ01000300">
    <property type="protein sequence ID" value="CEO90597.1"/>
    <property type="molecule type" value="Genomic_DNA"/>
</dbReference>
<dbReference type="InterPro" id="IPR006638">
    <property type="entry name" value="Elp3/MiaA/NifB-like_rSAM"/>
</dbReference>
<dbReference type="SFLD" id="SFLDG01060">
    <property type="entry name" value="BATS_domain_containing"/>
    <property type="match status" value="1"/>
</dbReference>
<dbReference type="SFLD" id="SFLDG01280">
    <property type="entry name" value="HydE/PylB-like"/>
    <property type="match status" value="1"/>
</dbReference>
<feature type="binding site" evidence="5">
    <location>
        <position position="71"/>
    </location>
    <ligand>
        <name>[4Fe-4S] cluster</name>
        <dbReference type="ChEBI" id="CHEBI:49883"/>
        <note>4Fe-4S-S-AdoMet</note>
    </ligand>
</feature>
<feature type="binding site" evidence="6">
    <location>
        <position position="294"/>
    </location>
    <ligand>
        <name>(3R)-3-methyl-D-ornithine</name>
        <dbReference type="ChEBI" id="CHEBI:64642"/>
    </ligand>
</feature>
<evidence type="ECO:0000256" key="6">
    <source>
        <dbReference type="PIRSR" id="PIRSR004762-2"/>
    </source>
</evidence>
<reference evidence="9" key="1">
    <citation type="submission" date="2015-01" db="EMBL/GenBank/DDBJ databases">
        <authorList>
            <person name="Manzoor Shahid"/>
            <person name="Zubair Saima"/>
        </authorList>
    </citation>
    <scope>NUCLEOTIDE SEQUENCE [LARGE SCALE GENOMIC DNA]</scope>
    <source>
        <strain evidence="9">Sp3</strain>
    </source>
</reference>
<dbReference type="PROSITE" id="PS51918">
    <property type="entry name" value="RADICAL_SAM"/>
    <property type="match status" value="1"/>
</dbReference>
<keyword evidence="1 5" id="KW-0949">S-adenosyl-L-methionine</keyword>
<comment type="cofactor">
    <cofactor evidence="5">
        <name>[4Fe-4S] cluster</name>
        <dbReference type="ChEBI" id="CHEBI:49883"/>
    </cofactor>
    <text evidence="5">Binds 1 [4Fe-4S] cluster. The cluster is coordinated with 3 cysteines and an exchangeable S-adenosyl-L-methionine.</text>
</comment>
<gene>
    <name evidence="8" type="ORF">SSCH_980010</name>
</gene>
<feature type="binding site" evidence="5">
    <location>
        <position position="64"/>
    </location>
    <ligand>
        <name>[4Fe-4S] cluster</name>
        <dbReference type="ChEBI" id="CHEBI:49883"/>
        <note>4Fe-4S-S-AdoMet</note>
    </ligand>
</feature>
<evidence type="ECO:0000256" key="4">
    <source>
        <dbReference type="ARBA" id="ARBA00023014"/>
    </source>
</evidence>
<dbReference type="InterPro" id="IPR034422">
    <property type="entry name" value="HydE/PylB-like"/>
</dbReference>
<accession>A0A0B7MSE2</accession>
<dbReference type="SUPFAM" id="SSF102114">
    <property type="entry name" value="Radical SAM enzymes"/>
    <property type="match status" value="1"/>
</dbReference>
<keyword evidence="3 5" id="KW-0408">Iron</keyword>
<keyword evidence="4 5" id="KW-0411">Iron-sulfur</keyword>
<dbReference type="InterPro" id="IPR013785">
    <property type="entry name" value="Aldolase_TIM"/>
</dbReference>
<feature type="binding site" evidence="6">
    <location>
        <position position="273"/>
    </location>
    <ligand>
        <name>(3R)-3-methyl-D-ornithine</name>
        <dbReference type="ChEBI" id="CHEBI:64642"/>
    </ligand>
</feature>
<feature type="binding site" evidence="6">
    <location>
        <position position="106"/>
    </location>
    <ligand>
        <name>(3R)-3-methyl-D-ornithine</name>
        <dbReference type="ChEBI" id="CHEBI:64642"/>
    </ligand>
</feature>
<dbReference type="Proteomes" id="UP000046155">
    <property type="component" value="Unassembled WGS sequence"/>
</dbReference>
<proteinExistence type="predicted"/>
<keyword evidence="2" id="KW-0479">Metal-binding</keyword>
<dbReference type="GO" id="GO:0051539">
    <property type="term" value="F:4 iron, 4 sulfur cluster binding"/>
    <property type="evidence" value="ECO:0007669"/>
    <property type="project" value="UniProtKB-KW"/>
</dbReference>
<dbReference type="GO" id="GO:0016740">
    <property type="term" value="F:transferase activity"/>
    <property type="evidence" value="ECO:0007669"/>
    <property type="project" value="TreeGrafter"/>
</dbReference>
<keyword evidence="5" id="KW-0004">4Fe-4S</keyword>
<dbReference type="CDD" id="cd01335">
    <property type="entry name" value="Radical_SAM"/>
    <property type="match status" value="1"/>
</dbReference>
<dbReference type="PIRSF" id="PIRSF004762">
    <property type="entry name" value="CHP00423"/>
    <property type="match status" value="1"/>
</dbReference>
<feature type="binding site" evidence="5">
    <location>
        <position position="68"/>
    </location>
    <ligand>
        <name>[4Fe-4S] cluster</name>
        <dbReference type="ChEBI" id="CHEBI:49883"/>
        <note>4Fe-4S-S-AdoMet</note>
    </ligand>
</feature>
<evidence type="ECO:0000256" key="5">
    <source>
        <dbReference type="PIRSR" id="PIRSR004762-1"/>
    </source>
</evidence>
<dbReference type="Gene3D" id="3.20.20.70">
    <property type="entry name" value="Aldolase class I"/>
    <property type="match status" value="1"/>
</dbReference>
<dbReference type="Pfam" id="PF04055">
    <property type="entry name" value="Radical_SAM"/>
    <property type="match status" value="1"/>
</dbReference>
<dbReference type="SFLD" id="SFLDF00349">
    <property type="entry name" value="3-methylornithine_synthase_(Py"/>
    <property type="match status" value="1"/>
</dbReference>
<evidence type="ECO:0000256" key="2">
    <source>
        <dbReference type="ARBA" id="ARBA00022723"/>
    </source>
</evidence>
<protein>
    <submittedName>
        <fullName evidence="8">Radical SAM domain protein</fullName>
    </submittedName>
</protein>
<feature type="binding site" evidence="6">
    <location>
        <position position="231"/>
    </location>
    <ligand>
        <name>(3R)-3-methyl-D-ornithine</name>
        <dbReference type="ChEBI" id="CHEBI:64642"/>
    </ligand>
</feature>
<dbReference type="InterPro" id="IPR023891">
    <property type="entry name" value="Pyrrolys_PylB"/>
</dbReference>
<name>A0A0B7MSE2_9FIRM</name>
<dbReference type="RefSeq" id="WP_232294539.1">
    <property type="nucleotide sequence ID" value="NZ_CDRZ01000300.1"/>
</dbReference>
<dbReference type="InterPro" id="IPR058240">
    <property type="entry name" value="rSAM_sf"/>
</dbReference>
<feature type="binding site" evidence="6">
    <location>
        <position position="178"/>
    </location>
    <ligand>
        <name>S-adenosyl-L-methionine</name>
        <dbReference type="ChEBI" id="CHEBI:59789"/>
    </ligand>
</feature>
<feature type="binding site" evidence="6">
    <location>
        <position position="142"/>
    </location>
    <ligand>
        <name>(3R)-3-methyl-D-ornithine</name>
        <dbReference type="ChEBI" id="CHEBI:64642"/>
    </ligand>
</feature>
<organism evidence="8 9">
    <name type="scientific">Syntrophaceticus schinkii</name>
    <dbReference type="NCBI Taxonomy" id="499207"/>
    <lineage>
        <taxon>Bacteria</taxon>
        <taxon>Bacillati</taxon>
        <taxon>Bacillota</taxon>
        <taxon>Clostridia</taxon>
        <taxon>Thermoanaerobacterales</taxon>
        <taxon>Thermoanaerobacterales Family III. Incertae Sedis</taxon>
        <taxon>Syntrophaceticus</taxon>
    </lineage>
</organism>
<feature type="binding site" evidence="6">
    <location>
        <position position="186"/>
    </location>
    <ligand>
        <name>S-adenosyl-L-methionine</name>
        <dbReference type="ChEBI" id="CHEBI:59789"/>
    </ligand>
</feature>
<evidence type="ECO:0000259" key="7">
    <source>
        <dbReference type="PROSITE" id="PS51918"/>
    </source>
</evidence>